<keyword evidence="10" id="KW-1185">Reference proteome</keyword>
<evidence type="ECO:0000256" key="3">
    <source>
        <dbReference type="ARBA" id="ARBA00022475"/>
    </source>
</evidence>
<evidence type="ECO:0000256" key="6">
    <source>
        <dbReference type="ARBA" id="ARBA00023136"/>
    </source>
</evidence>
<dbReference type="PROSITE" id="PS50928">
    <property type="entry name" value="ABC_TM1"/>
    <property type="match status" value="1"/>
</dbReference>
<accession>A0ABS5TZH2</accession>
<comment type="caution">
    <text evidence="9">The sequence shown here is derived from an EMBL/GenBank/DDBJ whole genome shotgun (WGS) entry which is preliminary data.</text>
</comment>
<feature type="transmembrane region" description="Helical" evidence="7">
    <location>
        <begin position="205"/>
        <end position="226"/>
    </location>
</feature>
<evidence type="ECO:0000256" key="1">
    <source>
        <dbReference type="ARBA" id="ARBA00004651"/>
    </source>
</evidence>
<keyword evidence="5 7" id="KW-1133">Transmembrane helix</keyword>
<sequence length="290" mass="31859">MRGGGLSALLFALPLLVVFGVFSWWPIVSAVEMSLQKTNLVDAPTWVGLDNFRAVLSDPLLPTVVRNTAWFAFLALLFGYPIPLVGAVLMSELRRRKGLYSVLAYLPVVVPPVVAVLLWKFYYDPRPEGVFNTVLGWVGLGPFPWLSDATWAMPSLVLEATWAAAGGTVIIYLAALISVPAELYDAAEVDGASVWRKVWHVTLPQLRGVLFITLILQIIGTAQIFLEPFLFTNGGPNHATETIMLRVYNLAFANLGNNFGQATALSLLLAVFLAVMSLLYFRLTRSWSTS</sequence>
<comment type="similarity">
    <text evidence="7">Belongs to the binding-protein-dependent transport system permease family.</text>
</comment>
<dbReference type="Pfam" id="PF00528">
    <property type="entry name" value="BPD_transp_1"/>
    <property type="match status" value="1"/>
</dbReference>
<evidence type="ECO:0000259" key="8">
    <source>
        <dbReference type="PROSITE" id="PS50928"/>
    </source>
</evidence>
<keyword evidence="2 7" id="KW-0813">Transport</keyword>
<feature type="transmembrane region" description="Helical" evidence="7">
    <location>
        <begin position="69"/>
        <end position="90"/>
    </location>
</feature>
<keyword evidence="6 7" id="KW-0472">Membrane</keyword>
<feature type="domain" description="ABC transmembrane type-1" evidence="8">
    <location>
        <begin position="65"/>
        <end position="280"/>
    </location>
</feature>
<feature type="transmembrane region" description="Helical" evidence="7">
    <location>
        <begin position="162"/>
        <end position="184"/>
    </location>
</feature>
<keyword evidence="3" id="KW-1003">Cell membrane</keyword>
<evidence type="ECO:0000256" key="7">
    <source>
        <dbReference type="RuleBase" id="RU363032"/>
    </source>
</evidence>
<dbReference type="Proteomes" id="UP000722125">
    <property type="component" value="Unassembled WGS sequence"/>
</dbReference>
<keyword evidence="4 7" id="KW-0812">Transmembrane</keyword>
<proteinExistence type="inferred from homology"/>
<comment type="subcellular location">
    <subcellularLocation>
        <location evidence="1 7">Cell membrane</location>
        <topology evidence="1 7">Multi-pass membrane protein</topology>
    </subcellularLocation>
</comment>
<feature type="transmembrane region" description="Helical" evidence="7">
    <location>
        <begin position="259"/>
        <end position="281"/>
    </location>
</feature>
<evidence type="ECO:0000313" key="9">
    <source>
        <dbReference type="EMBL" id="MBT0994558.1"/>
    </source>
</evidence>
<dbReference type="EMBL" id="JAHBOH010000001">
    <property type="protein sequence ID" value="MBT0994558.1"/>
    <property type="molecule type" value="Genomic_DNA"/>
</dbReference>
<evidence type="ECO:0000256" key="2">
    <source>
        <dbReference type="ARBA" id="ARBA00022448"/>
    </source>
</evidence>
<dbReference type="Gene3D" id="1.10.3720.10">
    <property type="entry name" value="MetI-like"/>
    <property type="match status" value="1"/>
</dbReference>
<evidence type="ECO:0000256" key="5">
    <source>
        <dbReference type="ARBA" id="ARBA00022989"/>
    </source>
</evidence>
<dbReference type="PANTHER" id="PTHR30193:SF41">
    <property type="entry name" value="DIACETYLCHITOBIOSE UPTAKE SYSTEM PERMEASE PROTEIN NGCF"/>
    <property type="match status" value="1"/>
</dbReference>
<evidence type="ECO:0000313" key="10">
    <source>
        <dbReference type="Proteomes" id="UP000722125"/>
    </source>
</evidence>
<gene>
    <name evidence="9" type="ORF">KIN34_09695</name>
</gene>
<dbReference type="InterPro" id="IPR000515">
    <property type="entry name" value="MetI-like"/>
</dbReference>
<protein>
    <submittedName>
        <fullName evidence="9">Sugar ABC transporter permease</fullName>
    </submittedName>
</protein>
<dbReference type="SUPFAM" id="SSF161098">
    <property type="entry name" value="MetI-like"/>
    <property type="match status" value="1"/>
</dbReference>
<dbReference type="CDD" id="cd06261">
    <property type="entry name" value="TM_PBP2"/>
    <property type="match status" value="1"/>
</dbReference>
<feature type="transmembrane region" description="Helical" evidence="7">
    <location>
        <begin position="102"/>
        <end position="122"/>
    </location>
</feature>
<name>A0ABS5TZH2_9CELL</name>
<dbReference type="InterPro" id="IPR051393">
    <property type="entry name" value="ABC_transporter_permease"/>
</dbReference>
<reference evidence="9 10" key="1">
    <citation type="submission" date="2021-05" db="EMBL/GenBank/DDBJ databases">
        <title>Description of Cellulomonas sp. DKR-3 sp. nov.</title>
        <authorList>
            <person name="Dahal R.H."/>
            <person name="Chaudhary D.K."/>
        </authorList>
    </citation>
    <scope>NUCLEOTIDE SEQUENCE [LARGE SCALE GENOMIC DNA]</scope>
    <source>
        <strain evidence="9 10">DKR-3</strain>
    </source>
</reference>
<organism evidence="9 10">
    <name type="scientific">Cellulomonas fulva</name>
    <dbReference type="NCBI Taxonomy" id="2835530"/>
    <lineage>
        <taxon>Bacteria</taxon>
        <taxon>Bacillati</taxon>
        <taxon>Actinomycetota</taxon>
        <taxon>Actinomycetes</taxon>
        <taxon>Micrococcales</taxon>
        <taxon>Cellulomonadaceae</taxon>
        <taxon>Cellulomonas</taxon>
    </lineage>
</organism>
<dbReference type="PANTHER" id="PTHR30193">
    <property type="entry name" value="ABC TRANSPORTER PERMEASE PROTEIN"/>
    <property type="match status" value="1"/>
</dbReference>
<evidence type="ECO:0000256" key="4">
    <source>
        <dbReference type="ARBA" id="ARBA00022692"/>
    </source>
</evidence>
<dbReference type="InterPro" id="IPR035906">
    <property type="entry name" value="MetI-like_sf"/>
</dbReference>